<dbReference type="VEuPathDB" id="FungiDB:CJI96_0000104"/>
<dbReference type="VEuPathDB" id="FungiDB:CJJ07_000064"/>
<accession>A0A0L0NUR5</accession>
<dbReference type="VEuPathDB" id="FungiDB:QG37_05331"/>
<reference evidence="3" key="1">
    <citation type="journal article" date="2015" name="BMC Genomics">
        <title>Draft genome of a commonly misdiagnosed multidrug resistant pathogen Candida auris.</title>
        <authorList>
            <person name="Chatterjee S."/>
            <person name="Alampalli S.V."/>
            <person name="Nageshan R.K."/>
            <person name="Chettiar S.T."/>
            <person name="Joshi S."/>
            <person name="Tatu U.S."/>
        </authorList>
    </citation>
    <scope>NUCLEOTIDE SEQUENCE [LARGE SCALE GENOMIC DNA]</scope>
    <source>
        <strain evidence="3">6684</strain>
    </source>
</reference>
<gene>
    <name evidence="2" type="ORF">QG37_05331</name>
</gene>
<dbReference type="AlphaFoldDB" id="A0A0L0NUR5"/>
<evidence type="ECO:0000313" key="3">
    <source>
        <dbReference type="Proteomes" id="UP000037122"/>
    </source>
</evidence>
<proteinExistence type="predicted"/>
<feature type="region of interest" description="Disordered" evidence="1">
    <location>
        <begin position="1"/>
        <end position="29"/>
    </location>
</feature>
<dbReference type="VEuPathDB" id="FungiDB:CJJ09_001840"/>
<dbReference type="EMBL" id="LGST01000038">
    <property type="protein sequence ID" value="KND97916.1"/>
    <property type="molecule type" value="Genomic_DNA"/>
</dbReference>
<organism evidence="2 3">
    <name type="scientific">Candidozyma auris</name>
    <name type="common">Yeast</name>
    <name type="synonym">Candida auris</name>
    <dbReference type="NCBI Taxonomy" id="498019"/>
    <lineage>
        <taxon>Eukaryota</taxon>
        <taxon>Fungi</taxon>
        <taxon>Dikarya</taxon>
        <taxon>Ascomycota</taxon>
        <taxon>Saccharomycotina</taxon>
        <taxon>Pichiomycetes</taxon>
        <taxon>Metschnikowiaceae</taxon>
        <taxon>Candidozyma</taxon>
    </lineage>
</organism>
<evidence type="ECO:0000313" key="2">
    <source>
        <dbReference type="EMBL" id="KND97916.1"/>
    </source>
</evidence>
<dbReference type="VEuPathDB" id="FungiDB:B9J08_001639"/>
<dbReference type="Proteomes" id="UP000037122">
    <property type="component" value="Unassembled WGS sequence"/>
</dbReference>
<protein>
    <submittedName>
        <fullName evidence="2">Uncharacterized protein</fullName>
    </submittedName>
</protein>
<evidence type="ECO:0000256" key="1">
    <source>
        <dbReference type="SAM" id="MobiDB-lite"/>
    </source>
</evidence>
<name>A0A0L0NUR5_CANAR</name>
<comment type="caution">
    <text evidence="2">The sequence shown here is derived from an EMBL/GenBank/DDBJ whole genome shotgun (WGS) entry which is preliminary data.</text>
</comment>
<dbReference type="VEuPathDB" id="FungiDB:CJI97_001671"/>
<sequence length="147" mass="16737">MAWIPFGVGKKDNASAAPRPQPPQLEQRSHQPLGVLSDELDIQNTLNQIATSHSQPEVQFARANTNEESNNAVTKFVESHPKRMFIIDGEKYANESIICTNDERGEKTCLRLGYNSIQLFKQMQKLEYFCSLPNDIDATYFECRKIT</sequence>